<comment type="caution">
    <text evidence="2">The sequence shown here is derived from an EMBL/GenBank/DDBJ whole genome shotgun (WGS) entry which is preliminary data.</text>
</comment>
<feature type="transmembrane region" description="Helical" evidence="1">
    <location>
        <begin position="40"/>
        <end position="63"/>
    </location>
</feature>
<sequence length="189" mass="20365">MSMVPGREGDPLFWVYKRGDLPVDFEVLYSKQSVYYCPTVYLLLTIMQLFSLFTLLGAASLGASQSTNVTTGKLGDARQVKNNPIIGETWIATFDSPALQGTVTAVAAKIGINYTIDVTGLDVAKAPYKYHIHLRPVPENGSCADTLGHLDSYVRGDTPPCEGSLPQTCEVGDLSGKYGTLTGPDVKLE</sequence>
<reference evidence="2" key="1">
    <citation type="journal article" date="2023" name="Mol. Phylogenet. Evol.">
        <title>Genome-scale phylogeny and comparative genomics of the fungal order Sordariales.</title>
        <authorList>
            <person name="Hensen N."/>
            <person name="Bonometti L."/>
            <person name="Westerberg I."/>
            <person name="Brannstrom I.O."/>
            <person name="Guillou S."/>
            <person name="Cros-Aarteil S."/>
            <person name="Calhoun S."/>
            <person name="Haridas S."/>
            <person name="Kuo A."/>
            <person name="Mondo S."/>
            <person name="Pangilinan J."/>
            <person name="Riley R."/>
            <person name="LaButti K."/>
            <person name="Andreopoulos B."/>
            <person name="Lipzen A."/>
            <person name="Chen C."/>
            <person name="Yan M."/>
            <person name="Daum C."/>
            <person name="Ng V."/>
            <person name="Clum A."/>
            <person name="Steindorff A."/>
            <person name="Ohm R.A."/>
            <person name="Martin F."/>
            <person name="Silar P."/>
            <person name="Natvig D.O."/>
            <person name="Lalanne C."/>
            <person name="Gautier V."/>
            <person name="Ament-Velasquez S.L."/>
            <person name="Kruys A."/>
            <person name="Hutchinson M.I."/>
            <person name="Powell A.J."/>
            <person name="Barry K."/>
            <person name="Miller A.N."/>
            <person name="Grigoriev I.V."/>
            <person name="Debuchy R."/>
            <person name="Gladieux P."/>
            <person name="Hiltunen Thoren M."/>
            <person name="Johannesson H."/>
        </authorList>
    </citation>
    <scope>NUCLEOTIDE SEQUENCE</scope>
    <source>
        <strain evidence="2">CBS 990.96</strain>
    </source>
</reference>
<dbReference type="Gene3D" id="2.60.40.200">
    <property type="entry name" value="Superoxide dismutase, copper/zinc binding domain"/>
    <property type="match status" value="1"/>
</dbReference>
<dbReference type="AlphaFoldDB" id="A0AAN7BY94"/>
<evidence type="ECO:0000313" key="2">
    <source>
        <dbReference type="EMBL" id="KAK4231143.1"/>
    </source>
</evidence>
<name>A0AAN7BY94_9PEZI</name>
<dbReference type="EMBL" id="MU865294">
    <property type="protein sequence ID" value="KAK4231143.1"/>
    <property type="molecule type" value="Genomic_DNA"/>
</dbReference>
<evidence type="ECO:0008006" key="4">
    <source>
        <dbReference type="Google" id="ProtNLM"/>
    </source>
</evidence>
<gene>
    <name evidence="2" type="ORF">QBC38DRAFT_466952</name>
</gene>
<dbReference type="Proteomes" id="UP001301958">
    <property type="component" value="Unassembled WGS sequence"/>
</dbReference>
<organism evidence="2 3">
    <name type="scientific">Podospora fimiseda</name>
    <dbReference type="NCBI Taxonomy" id="252190"/>
    <lineage>
        <taxon>Eukaryota</taxon>
        <taxon>Fungi</taxon>
        <taxon>Dikarya</taxon>
        <taxon>Ascomycota</taxon>
        <taxon>Pezizomycotina</taxon>
        <taxon>Sordariomycetes</taxon>
        <taxon>Sordariomycetidae</taxon>
        <taxon>Sordariales</taxon>
        <taxon>Podosporaceae</taxon>
        <taxon>Podospora</taxon>
    </lineage>
</organism>
<dbReference type="SUPFAM" id="SSF49329">
    <property type="entry name" value="Cu,Zn superoxide dismutase-like"/>
    <property type="match status" value="1"/>
</dbReference>
<keyword evidence="1" id="KW-0812">Transmembrane</keyword>
<keyword evidence="3" id="KW-1185">Reference proteome</keyword>
<proteinExistence type="predicted"/>
<accession>A0AAN7BY94</accession>
<dbReference type="GO" id="GO:0006801">
    <property type="term" value="P:superoxide metabolic process"/>
    <property type="evidence" value="ECO:0007669"/>
    <property type="project" value="InterPro"/>
</dbReference>
<keyword evidence="1" id="KW-1133">Transmembrane helix</keyword>
<protein>
    <recommendedName>
        <fullName evidence="4">Superoxide dismutase copper/zinc binding domain-containing protein</fullName>
    </recommendedName>
</protein>
<evidence type="ECO:0000256" key="1">
    <source>
        <dbReference type="SAM" id="Phobius"/>
    </source>
</evidence>
<evidence type="ECO:0000313" key="3">
    <source>
        <dbReference type="Proteomes" id="UP001301958"/>
    </source>
</evidence>
<dbReference type="InterPro" id="IPR036423">
    <property type="entry name" value="SOD-like_Cu/Zn_dom_sf"/>
</dbReference>
<reference evidence="2" key="2">
    <citation type="submission" date="2023-05" db="EMBL/GenBank/DDBJ databases">
        <authorList>
            <consortium name="Lawrence Berkeley National Laboratory"/>
            <person name="Steindorff A."/>
            <person name="Hensen N."/>
            <person name="Bonometti L."/>
            <person name="Westerberg I."/>
            <person name="Brannstrom I.O."/>
            <person name="Guillou S."/>
            <person name="Cros-Aarteil S."/>
            <person name="Calhoun S."/>
            <person name="Haridas S."/>
            <person name="Kuo A."/>
            <person name="Mondo S."/>
            <person name="Pangilinan J."/>
            <person name="Riley R."/>
            <person name="Labutti K."/>
            <person name="Andreopoulos B."/>
            <person name="Lipzen A."/>
            <person name="Chen C."/>
            <person name="Yanf M."/>
            <person name="Daum C."/>
            <person name="Ng V."/>
            <person name="Clum A."/>
            <person name="Ohm R."/>
            <person name="Martin F."/>
            <person name="Silar P."/>
            <person name="Natvig D."/>
            <person name="Lalanne C."/>
            <person name="Gautier V."/>
            <person name="Ament-Velasquez S.L."/>
            <person name="Kruys A."/>
            <person name="Hutchinson M.I."/>
            <person name="Powell A.J."/>
            <person name="Barry K."/>
            <person name="Miller A.N."/>
            <person name="Grigoriev I.V."/>
            <person name="Debuchy R."/>
            <person name="Gladieux P."/>
            <person name="Thoren M.H."/>
            <person name="Johannesson H."/>
        </authorList>
    </citation>
    <scope>NUCLEOTIDE SEQUENCE</scope>
    <source>
        <strain evidence="2">CBS 990.96</strain>
    </source>
</reference>
<dbReference type="GO" id="GO:0046872">
    <property type="term" value="F:metal ion binding"/>
    <property type="evidence" value="ECO:0007669"/>
    <property type="project" value="InterPro"/>
</dbReference>
<keyword evidence="1" id="KW-0472">Membrane</keyword>